<evidence type="ECO:0000256" key="1">
    <source>
        <dbReference type="SAM" id="SignalP"/>
    </source>
</evidence>
<feature type="domain" description="Atrophied bacterial Ig" evidence="2">
    <location>
        <begin position="803"/>
        <end position="866"/>
    </location>
</feature>
<sequence length="1407" mass="151014">MKRKIILILLALVFVFSCVALVACNKGEKEALDTYLLEQDNQLVDADFTLPVKIREYDVTWTSSDSAITLEKRDSDYLAKVTLGDAVKEVTLTVSIGKLSKSFTVRVAEFDVYFIADHYNFVKDKTTVTEDFALDRSFTYQGKTATIDWSVSDAYADYIAISEDGNTCLVYPTSLLPSVRIKATFTYNNESTTYQYTMTVGLNRTHLEEINYWYYNTGVSIDIKGYVVEIATPYDEGYGNVSLYVVDEEFLAGYYVYRVKTDSANAALIEVGAHVTITGTTNTNYNGLIETNAGGNLVVDTDVPKIDVREHVYALDQDVLGNVPAAIYHQSRLVSLTNWTVKSVESAPEAGSTATLFTLTKGGVDVSVAVSKYLEGAYKPTADDATWSALAALTGTVKEGDVVSVTGVLGNYNGAQIMPLKASDVVVGGTADPDGTVYPGQTAAKAIAAVNAALKQNGVDKRITKTTEFTLPTESNGVAIAYEICGSPRALTLDGSKFTVTPDKHEIATVKVTYTLKDGETVVYSTVQFFDVESLVPTASTIMDELVAPPAKAEKDFELDANATWEVVEGTGITIENGVAKLTRTAEDQKVTLKATVSYNNETKTKNFVVTVAADPYLAYYRITLDVDTMQLVAQSYQDGTVTIDRVAFEYTELGNYGDGIQMRSKPTTATTPDELTDNSTIKNTNAFHAGIKMIVVTWSDTKSVSNNTNALSFKFGTSADALGHEVMLSTVQGQTVYEIVPDAETYTYFSLEKTLYQYSMYFKSIQICFTEPNDITYTDEEKVDAELAALKVDKLTYTEDGTATLPVAGTTHTDVTISWASNNAAVVVDGANLAVTMPASNAKVTLTATVKAGTVEKTKSFTLNLVVDVVDAAYALESGESLNGFTLTGVIGKIDDAYSEQFGNITVTIVIDNRVDQPIQCFRLKGEGCDTLAVGDKITVTGNIVNYNGTIEFNSGCTLDAKTTATAEEIAIAKFAFVELAKEVTENFTLPEGITWTVKEGTAITIDGVNATVVRGDADATVVITGTLNGHTRDFTVVVKATGGGSVEPPVEDVMTVAEALAAANALGKDEYSAEKVYVEGVIAEITNFDSGRSSYTFYIKDADGTDQLTVFSCKTTADITKIYVGDTVKVYGYLQNHKGNTPEVTYQGDENPVFVTLTRGTSAITVAENDNVTVTLSAQSGENGTEFSFTIVVDTPEYVLASVAVNGTTVTATDGVYRAIIDGPTTVVVSGYVPSTESSIVTVDFKANFGTYGGSWSNSYAEHTITSADLGVDASEATFNVVLSNASKQTGTITDMPVICAKNTAQYVTASLSSGTIAGVTFNLKEWTAKKKFTTITIEYTTDGATWQPTNVGLVDGTATTVSPDYTTVSAVDLTEGVIGVRLVYVGNSSKNQQIGLEGLTLTVK</sequence>
<proteinExistence type="predicted"/>
<comment type="caution">
    <text evidence="3">The sequence shown here is derived from an EMBL/GenBank/DDBJ whole genome shotgun (WGS) entry which is preliminary data.</text>
</comment>
<feature type="chain" id="PRO_5038648322" evidence="1">
    <location>
        <begin position="23"/>
        <end position="1407"/>
    </location>
</feature>
<gene>
    <name evidence="3" type="ORF">IAC95_05055</name>
</gene>
<accession>A0A9D1E4Y4</accession>
<keyword evidence="1" id="KW-0732">Signal</keyword>
<reference evidence="3" key="2">
    <citation type="journal article" date="2021" name="PeerJ">
        <title>Extensive microbial diversity within the chicken gut microbiome revealed by metagenomics and culture.</title>
        <authorList>
            <person name="Gilroy R."/>
            <person name="Ravi A."/>
            <person name="Getino M."/>
            <person name="Pursley I."/>
            <person name="Horton D.L."/>
            <person name="Alikhan N.F."/>
            <person name="Baker D."/>
            <person name="Gharbi K."/>
            <person name="Hall N."/>
            <person name="Watson M."/>
            <person name="Adriaenssens E.M."/>
            <person name="Foster-Nyarko E."/>
            <person name="Jarju S."/>
            <person name="Secka A."/>
            <person name="Antonio M."/>
            <person name="Oren A."/>
            <person name="Chaudhuri R.R."/>
            <person name="La Ragione R."/>
            <person name="Hildebrand F."/>
            <person name="Pallen M.J."/>
        </authorList>
    </citation>
    <scope>NUCLEOTIDE SEQUENCE</scope>
    <source>
        <strain evidence="3">CHK121-14286</strain>
    </source>
</reference>
<name>A0A9D1E4Y4_9BACT</name>
<evidence type="ECO:0000313" key="4">
    <source>
        <dbReference type="Proteomes" id="UP000824200"/>
    </source>
</evidence>
<dbReference type="Proteomes" id="UP000824200">
    <property type="component" value="Unassembled WGS sequence"/>
</dbReference>
<feature type="signal peptide" evidence="1">
    <location>
        <begin position="1"/>
        <end position="22"/>
    </location>
</feature>
<dbReference type="InterPro" id="IPR046780">
    <property type="entry name" value="aBig_2"/>
</dbReference>
<organism evidence="3 4">
    <name type="scientific">Candidatus Fimimonas gallinarum</name>
    <dbReference type="NCBI Taxonomy" id="2840821"/>
    <lineage>
        <taxon>Bacteria</taxon>
        <taxon>Pseudomonadati</taxon>
        <taxon>Myxococcota</taxon>
        <taxon>Myxococcia</taxon>
        <taxon>Myxococcales</taxon>
        <taxon>Cystobacterineae</taxon>
        <taxon>Myxococcaceae</taxon>
        <taxon>Myxococcaceae incertae sedis</taxon>
        <taxon>Candidatus Fimimonas</taxon>
    </lineage>
</organism>
<dbReference type="EMBL" id="DVHL01000042">
    <property type="protein sequence ID" value="HIR66227.1"/>
    <property type="molecule type" value="Genomic_DNA"/>
</dbReference>
<dbReference type="PROSITE" id="PS51257">
    <property type="entry name" value="PROKAR_LIPOPROTEIN"/>
    <property type="match status" value="1"/>
</dbReference>
<evidence type="ECO:0000259" key="2">
    <source>
        <dbReference type="Pfam" id="PF20578"/>
    </source>
</evidence>
<evidence type="ECO:0000313" key="3">
    <source>
        <dbReference type="EMBL" id="HIR66227.1"/>
    </source>
</evidence>
<protein>
    <submittedName>
        <fullName evidence="3">OB-fold nucleic acid binding domain-containing protein</fullName>
    </submittedName>
</protein>
<reference evidence="3" key="1">
    <citation type="submission" date="2020-10" db="EMBL/GenBank/DDBJ databases">
        <authorList>
            <person name="Gilroy R."/>
        </authorList>
    </citation>
    <scope>NUCLEOTIDE SEQUENCE</scope>
    <source>
        <strain evidence="3">CHK121-14286</strain>
    </source>
</reference>
<dbReference type="Pfam" id="PF20578">
    <property type="entry name" value="aBig_2"/>
    <property type="match status" value="1"/>
</dbReference>